<dbReference type="EMBL" id="JABEYC010000947">
    <property type="protein sequence ID" value="KAF4971867.1"/>
    <property type="molecule type" value="Genomic_DNA"/>
</dbReference>
<proteinExistence type="predicted"/>
<sequence length="81" mass="9274">MPDFRPLFRCAKVLFLVGCCLRRRKTGKSDAELSATYPEYSSVPESPTTLRHPDDFELNDDDLSKHGILMGDWEKMEEGHS</sequence>
<comment type="caution">
    <text evidence="2">The sequence shown here is derived from an EMBL/GenBank/DDBJ whole genome shotgun (WGS) entry which is preliminary data.</text>
</comment>
<evidence type="ECO:0000256" key="1">
    <source>
        <dbReference type="SAM" id="MobiDB-lite"/>
    </source>
</evidence>
<organism evidence="2 3">
    <name type="scientific">Fusarium zealandicum</name>
    <dbReference type="NCBI Taxonomy" id="1053134"/>
    <lineage>
        <taxon>Eukaryota</taxon>
        <taxon>Fungi</taxon>
        <taxon>Dikarya</taxon>
        <taxon>Ascomycota</taxon>
        <taxon>Pezizomycotina</taxon>
        <taxon>Sordariomycetes</taxon>
        <taxon>Hypocreomycetidae</taxon>
        <taxon>Hypocreales</taxon>
        <taxon>Nectriaceae</taxon>
        <taxon>Fusarium</taxon>
        <taxon>Fusarium staphyleae species complex</taxon>
    </lineage>
</organism>
<evidence type="ECO:0000313" key="2">
    <source>
        <dbReference type="EMBL" id="KAF4971867.1"/>
    </source>
</evidence>
<dbReference type="Proteomes" id="UP000635477">
    <property type="component" value="Unassembled WGS sequence"/>
</dbReference>
<gene>
    <name evidence="2" type="ORF">FZEAL_9724</name>
</gene>
<name>A0A8H4XE70_9HYPO</name>
<feature type="region of interest" description="Disordered" evidence="1">
    <location>
        <begin position="34"/>
        <end position="54"/>
    </location>
</feature>
<reference evidence="2" key="1">
    <citation type="journal article" date="2020" name="BMC Genomics">
        <title>Correction to: Identification and distribution of gene clusters required for synthesis of sphingolipid metabolism inhibitors in diverse species of the filamentous fungus Fusarium.</title>
        <authorList>
            <person name="Kim H.S."/>
            <person name="Lohmar J.M."/>
            <person name="Busman M."/>
            <person name="Brown D.W."/>
            <person name="Naumann T.A."/>
            <person name="Divon H.H."/>
            <person name="Lysoe E."/>
            <person name="Uhlig S."/>
            <person name="Proctor R.H."/>
        </authorList>
    </citation>
    <scope>NUCLEOTIDE SEQUENCE</scope>
    <source>
        <strain evidence="2">NRRL 22465</strain>
    </source>
</reference>
<protein>
    <submittedName>
        <fullName evidence="2">Uncharacterized protein</fullName>
    </submittedName>
</protein>
<keyword evidence="3" id="KW-1185">Reference proteome</keyword>
<reference evidence="2" key="2">
    <citation type="submission" date="2020-05" db="EMBL/GenBank/DDBJ databases">
        <authorList>
            <person name="Kim H.-S."/>
            <person name="Proctor R.H."/>
            <person name="Brown D.W."/>
        </authorList>
    </citation>
    <scope>NUCLEOTIDE SEQUENCE</scope>
    <source>
        <strain evidence="2">NRRL 22465</strain>
    </source>
</reference>
<dbReference type="AlphaFoldDB" id="A0A8H4XE70"/>
<accession>A0A8H4XE70</accession>
<evidence type="ECO:0000313" key="3">
    <source>
        <dbReference type="Proteomes" id="UP000635477"/>
    </source>
</evidence>